<evidence type="ECO:0000256" key="1">
    <source>
        <dbReference type="SAM" id="MobiDB-lite"/>
    </source>
</evidence>
<dbReference type="RefSeq" id="WP_145195213.1">
    <property type="nucleotide sequence ID" value="NZ_CP036267.1"/>
</dbReference>
<gene>
    <name evidence="2" type="ORF">Mal48_01600</name>
    <name evidence="3" type="ORF">Mal48_02050</name>
</gene>
<evidence type="ECO:0000313" key="2">
    <source>
        <dbReference type="EMBL" id="QDT30931.1"/>
    </source>
</evidence>
<evidence type="ECO:0000313" key="4">
    <source>
        <dbReference type="Proteomes" id="UP000315724"/>
    </source>
</evidence>
<dbReference type="NCBIfam" id="NF045672">
    <property type="entry name" value="MCP_gp7_epsi_15"/>
    <property type="match status" value="1"/>
</dbReference>
<dbReference type="Pfam" id="PF20911">
    <property type="entry name" value="GP7"/>
    <property type="match status" value="1"/>
</dbReference>
<dbReference type="EMBL" id="CP036267">
    <property type="protein sequence ID" value="QDT30976.1"/>
    <property type="molecule type" value="Genomic_DNA"/>
</dbReference>
<dbReference type="OrthoDB" id="210243at2"/>
<sequence length="319" mass="33856">MAQDFLTLTDLAKINDFNVRDLGVTDLLNDAPFFSTLAAAVATNGTTHKYVVQDGAPAVGFRDINDGIETDKSENKQVTVTLKLLDASFGVDIALADGFRGNMDNGGGREAYIAREARAHLKEAFFVAEQQFINGTNNKNDGFAGLADVLDALENAMVLSAAGTTANTGSSVYLVRTGDDQKDVQAIIGNDGKITQDETFSTKAEGSATGHYTELWTPIMGWLGVQVGSAHSVGRICNLTADANKGLTDDLIYDSLETFPASRQPNVIVMNRRSLGQLRKSRTATNQTGAPAPRPTEVDGIPIVVTDAISNTEGIIAPA</sequence>
<dbReference type="KEGG" id="tpol:Mal48_02050"/>
<feature type="region of interest" description="Disordered" evidence="1">
    <location>
        <begin position="278"/>
        <end position="298"/>
    </location>
</feature>
<dbReference type="EMBL" id="CP036267">
    <property type="protein sequence ID" value="QDT30931.1"/>
    <property type="molecule type" value="Genomic_DNA"/>
</dbReference>
<name>A0A517QH62_9PLAN</name>
<dbReference type="KEGG" id="tpol:Mal48_01600"/>
<dbReference type="Proteomes" id="UP000315724">
    <property type="component" value="Chromosome"/>
</dbReference>
<evidence type="ECO:0000313" key="3">
    <source>
        <dbReference type="EMBL" id="QDT30976.1"/>
    </source>
</evidence>
<dbReference type="InterPro" id="IPR048813">
    <property type="entry name" value="GP7-like"/>
</dbReference>
<protein>
    <submittedName>
        <fullName evidence="3">Phage capsid family protein</fullName>
    </submittedName>
</protein>
<dbReference type="SUPFAM" id="SSF56563">
    <property type="entry name" value="Major capsid protein gp5"/>
    <property type="match status" value="1"/>
</dbReference>
<dbReference type="AlphaFoldDB" id="A0A517QH62"/>
<accession>A0A517QH62</accession>
<organism evidence="3 4">
    <name type="scientific">Thalassoglobus polymorphus</name>
    <dbReference type="NCBI Taxonomy" id="2527994"/>
    <lineage>
        <taxon>Bacteria</taxon>
        <taxon>Pseudomonadati</taxon>
        <taxon>Planctomycetota</taxon>
        <taxon>Planctomycetia</taxon>
        <taxon>Planctomycetales</taxon>
        <taxon>Planctomycetaceae</taxon>
        <taxon>Thalassoglobus</taxon>
    </lineage>
</organism>
<reference evidence="3 4" key="1">
    <citation type="submission" date="2019-02" db="EMBL/GenBank/DDBJ databases">
        <title>Deep-cultivation of Planctomycetes and their phenomic and genomic characterization uncovers novel biology.</title>
        <authorList>
            <person name="Wiegand S."/>
            <person name="Jogler M."/>
            <person name="Boedeker C."/>
            <person name="Pinto D."/>
            <person name="Vollmers J."/>
            <person name="Rivas-Marin E."/>
            <person name="Kohn T."/>
            <person name="Peeters S.H."/>
            <person name="Heuer A."/>
            <person name="Rast P."/>
            <person name="Oberbeckmann S."/>
            <person name="Bunk B."/>
            <person name="Jeske O."/>
            <person name="Meyerdierks A."/>
            <person name="Storesund J.E."/>
            <person name="Kallscheuer N."/>
            <person name="Luecker S."/>
            <person name="Lage O.M."/>
            <person name="Pohl T."/>
            <person name="Merkel B.J."/>
            <person name="Hornburger P."/>
            <person name="Mueller R.-W."/>
            <person name="Bruemmer F."/>
            <person name="Labrenz M."/>
            <person name="Spormann A.M."/>
            <person name="Op den Camp H."/>
            <person name="Overmann J."/>
            <person name="Amann R."/>
            <person name="Jetten M.S.M."/>
            <person name="Mascher T."/>
            <person name="Medema M.H."/>
            <person name="Devos D.P."/>
            <person name="Kaster A.-K."/>
            <person name="Ovreas L."/>
            <person name="Rohde M."/>
            <person name="Galperin M.Y."/>
            <person name="Jogler C."/>
        </authorList>
    </citation>
    <scope>NUCLEOTIDE SEQUENCE [LARGE SCALE GENOMIC DNA]</scope>
    <source>
        <strain evidence="3 4">Mal48</strain>
    </source>
</reference>
<keyword evidence="4" id="KW-1185">Reference proteome</keyword>
<proteinExistence type="predicted"/>